<dbReference type="NCBIfam" id="NF000756">
    <property type="entry name" value="PRK00047.1"/>
    <property type="match status" value="1"/>
</dbReference>
<dbReference type="PIRSF" id="PIRSF000538">
    <property type="entry name" value="GlpK"/>
    <property type="match status" value="1"/>
</dbReference>
<keyword evidence="6" id="KW-1185">Reference proteome</keyword>
<dbReference type="PANTHER" id="PTHR10196:SF78">
    <property type="entry name" value="GLYCEROL KINASE"/>
    <property type="match status" value="1"/>
</dbReference>
<evidence type="ECO:0000256" key="2">
    <source>
        <dbReference type="ARBA" id="ARBA00022777"/>
    </source>
</evidence>
<dbReference type="Proteomes" id="UP000704611">
    <property type="component" value="Unassembled WGS sequence"/>
</dbReference>
<dbReference type="CDD" id="cd07786">
    <property type="entry name" value="FGGY_EcGK_like"/>
    <property type="match status" value="1"/>
</dbReference>
<keyword evidence="2 5" id="KW-0418">Kinase</keyword>
<accession>A0ABS6MRM6</accession>
<keyword evidence="1 5" id="KW-0808">Transferase</keyword>
<evidence type="ECO:0000259" key="4">
    <source>
        <dbReference type="Pfam" id="PF02782"/>
    </source>
</evidence>
<dbReference type="EC" id="2.7.1.30" evidence="5"/>
<dbReference type="InterPro" id="IPR018485">
    <property type="entry name" value="FGGY_C"/>
</dbReference>
<dbReference type="GO" id="GO:0004370">
    <property type="term" value="F:glycerol kinase activity"/>
    <property type="evidence" value="ECO:0007669"/>
    <property type="project" value="UniProtKB-EC"/>
</dbReference>
<dbReference type="Pfam" id="PF02782">
    <property type="entry name" value="FGGY_C"/>
    <property type="match status" value="1"/>
</dbReference>
<dbReference type="InterPro" id="IPR018484">
    <property type="entry name" value="FGGY_N"/>
</dbReference>
<dbReference type="InterPro" id="IPR000577">
    <property type="entry name" value="Carb_kinase_FGGY"/>
</dbReference>
<name>A0ABS6MRM6_9GAMM</name>
<evidence type="ECO:0000313" key="6">
    <source>
        <dbReference type="Proteomes" id="UP000704611"/>
    </source>
</evidence>
<protein>
    <submittedName>
        <fullName evidence="5">Glycerol kinase GlpK</fullName>
        <ecNumber evidence="5">2.7.1.30</ecNumber>
    </submittedName>
</protein>
<organism evidence="5 6">
    <name type="scientific">Arsukibacterium indicum</name>
    <dbReference type="NCBI Taxonomy" id="2848612"/>
    <lineage>
        <taxon>Bacteria</taxon>
        <taxon>Pseudomonadati</taxon>
        <taxon>Pseudomonadota</taxon>
        <taxon>Gammaproteobacteria</taxon>
        <taxon>Chromatiales</taxon>
        <taxon>Chromatiaceae</taxon>
        <taxon>Arsukibacterium</taxon>
    </lineage>
</organism>
<feature type="domain" description="Carbohydrate kinase FGGY N-terminal" evidence="3">
    <location>
        <begin position="9"/>
        <end position="255"/>
    </location>
</feature>
<evidence type="ECO:0000259" key="3">
    <source>
        <dbReference type="Pfam" id="PF00370"/>
    </source>
</evidence>
<feature type="domain" description="Carbohydrate kinase FGGY C-terminal" evidence="4">
    <location>
        <begin position="265"/>
        <end position="452"/>
    </location>
</feature>
<evidence type="ECO:0000313" key="5">
    <source>
        <dbReference type="EMBL" id="MBV2131074.1"/>
    </source>
</evidence>
<dbReference type="InterPro" id="IPR005999">
    <property type="entry name" value="Glycerol_kin"/>
</dbReference>
<reference evidence="5 6" key="1">
    <citation type="submission" date="2021-06" db="EMBL/GenBank/DDBJ databases">
        <title>Rheinheimera indica sp. nov., isolated from deep-sea sediment.</title>
        <authorList>
            <person name="Wang Z."/>
            <person name="Zhang X.-Y."/>
        </authorList>
    </citation>
    <scope>NUCLEOTIDE SEQUENCE [LARGE SCALE GENOMIC DNA]</scope>
    <source>
        <strain evidence="5 6">SM2107</strain>
    </source>
</reference>
<dbReference type="PANTHER" id="PTHR10196">
    <property type="entry name" value="SUGAR KINASE"/>
    <property type="match status" value="1"/>
</dbReference>
<dbReference type="RefSeq" id="WP_217671387.1">
    <property type="nucleotide sequence ID" value="NZ_JAHRID010000011.1"/>
</dbReference>
<gene>
    <name evidence="5" type="primary">glpK</name>
    <name evidence="5" type="ORF">KQY15_18390</name>
</gene>
<proteinExistence type="predicted"/>
<comment type="caution">
    <text evidence="5">The sequence shown here is derived from an EMBL/GenBank/DDBJ whole genome shotgun (WGS) entry which is preliminary data.</text>
</comment>
<evidence type="ECO:0000256" key="1">
    <source>
        <dbReference type="ARBA" id="ARBA00022679"/>
    </source>
</evidence>
<dbReference type="Pfam" id="PF00370">
    <property type="entry name" value="FGGY_N"/>
    <property type="match status" value="1"/>
</dbReference>
<dbReference type="NCBIfam" id="TIGR01311">
    <property type="entry name" value="glycerol_kin"/>
    <property type="match status" value="1"/>
</dbReference>
<sequence>MVKEIKSDYILAIDQGTTSSRAVVFNRQMQAVAIARQELSLTYPAAGWVEQDPEQIWQSVLACITAAIAKAGLTPANIAAIAISNQRETTILWDKESGEPIANAIVWQDRRTAAFCRQLQQQGAEATISQKTGLRADPYFSASKIGWLLDNIPDARARANAGKLCFGTVDSFILSRLTGGKVHATDASNASRTALYNLSSQRWDPELLQLFSIPASVLPDIKDSAGLFGHTSVAILGAAIPVLAILGDQQAALMGQACISTGMLKSTYGTGCFAVVNTGNTIICSNNQLLSTLAWQLNGKATYALEGSIFMAGATVQWLRDKLGIINQASDTEALAAQSSYQQSELLIPAFTGMGAPYWQPEAKAAMLGMTRDTGKAQFAAAALCAVAYQTADLLSAMHQDGINIARLRVDGGMTANNWFLQALADLCQQQVQRCNTADATVFGVGFLAAVSLEYFDDISAISQLWQADQQYKPQIDAAAQTQLYQRWQTAVAAILKQQL</sequence>
<dbReference type="EMBL" id="JAHRID010000011">
    <property type="protein sequence ID" value="MBV2131074.1"/>
    <property type="molecule type" value="Genomic_DNA"/>
</dbReference>